<dbReference type="EMBL" id="SWVK01000023">
    <property type="protein sequence ID" value="NFN36452.1"/>
    <property type="molecule type" value="Genomic_DNA"/>
</dbReference>
<gene>
    <name evidence="2" type="ORF">FDB51_15310</name>
</gene>
<reference evidence="2 3" key="1">
    <citation type="submission" date="2019-04" db="EMBL/GenBank/DDBJ databases">
        <title>Genome sequencing of Clostridium botulinum Groups I-IV and Clostridium butyricum.</title>
        <authorList>
            <person name="Brunt J."/>
            <person name="Van Vliet A.H.M."/>
            <person name="Stringer S.C."/>
            <person name="Carter A.T."/>
            <person name="Peck M.W."/>
        </authorList>
    </citation>
    <scope>NUCLEOTIDE SEQUENCE [LARGE SCALE GENOMIC DNA]</scope>
    <source>
        <strain evidence="2 3">CB-K-33E</strain>
    </source>
</reference>
<accession>A0A846K4H9</accession>
<protein>
    <submittedName>
        <fullName evidence="2">Uncharacterized protein</fullName>
    </submittedName>
</protein>
<sequence>MGFIFWFSLYFYILLPLGFLLVIIFKIISGIFSKEKKSLKVIFREIKPTIYVELAILLFYIISYIAIKYSDIIYKSM</sequence>
<name>A0A846K4H9_CLOBO</name>
<keyword evidence="1" id="KW-0812">Transmembrane</keyword>
<evidence type="ECO:0000313" key="3">
    <source>
        <dbReference type="Proteomes" id="UP000473681"/>
    </source>
</evidence>
<keyword evidence="1" id="KW-1133">Transmembrane helix</keyword>
<organism evidence="2 3">
    <name type="scientific">Clostridium botulinum</name>
    <dbReference type="NCBI Taxonomy" id="1491"/>
    <lineage>
        <taxon>Bacteria</taxon>
        <taxon>Bacillati</taxon>
        <taxon>Bacillota</taxon>
        <taxon>Clostridia</taxon>
        <taxon>Eubacteriales</taxon>
        <taxon>Clostridiaceae</taxon>
        <taxon>Clostridium</taxon>
    </lineage>
</organism>
<comment type="caution">
    <text evidence="2">The sequence shown here is derived from an EMBL/GenBank/DDBJ whole genome shotgun (WGS) entry which is preliminary data.</text>
</comment>
<feature type="transmembrane region" description="Helical" evidence="1">
    <location>
        <begin position="49"/>
        <end position="67"/>
    </location>
</feature>
<proteinExistence type="predicted"/>
<dbReference type="Proteomes" id="UP000473681">
    <property type="component" value="Unassembled WGS sequence"/>
</dbReference>
<feature type="transmembrane region" description="Helical" evidence="1">
    <location>
        <begin position="6"/>
        <end position="28"/>
    </location>
</feature>
<evidence type="ECO:0000256" key="1">
    <source>
        <dbReference type="SAM" id="Phobius"/>
    </source>
</evidence>
<dbReference type="RefSeq" id="WP_222651743.1">
    <property type="nucleotide sequence ID" value="NZ_JACBEJ010000007.1"/>
</dbReference>
<evidence type="ECO:0000313" key="2">
    <source>
        <dbReference type="EMBL" id="NFN36452.1"/>
    </source>
</evidence>
<keyword evidence="1" id="KW-0472">Membrane</keyword>
<dbReference type="AlphaFoldDB" id="A0A846K4H9"/>